<feature type="signal peptide" evidence="1">
    <location>
        <begin position="1"/>
        <end position="18"/>
    </location>
</feature>
<reference evidence="2" key="1">
    <citation type="journal article" date="2014" name="PLoS Negl. Trop. Dis.">
        <title>Identification and characterization of seminal fluid proteins in the Asian tiger mosquito, Aedes albopictus.</title>
        <authorList>
            <person name="Boes K.E."/>
            <person name="Ribeiro J.M."/>
            <person name="Wong A."/>
            <person name="Harrington L.C."/>
            <person name="Wolfner M.F."/>
            <person name="Sirot L.K."/>
        </authorList>
    </citation>
    <scope>NUCLEOTIDE SEQUENCE</scope>
    <source>
        <tissue evidence="2">Reproductive organs</tissue>
    </source>
</reference>
<proteinExistence type="evidence at transcript level"/>
<accession>A0A023EEK7</accession>
<protein>
    <submittedName>
        <fullName evidence="2">Putative secreted protein</fullName>
    </submittedName>
</protein>
<evidence type="ECO:0000256" key="1">
    <source>
        <dbReference type="SAM" id="SignalP"/>
    </source>
</evidence>
<dbReference type="EMBL" id="GAPW01006327">
    <property type="protein sequence ID" value="JAC07271.1"/>
    <property type="molecule type" value="mRNA"/>
</dbReference>
<dbReference type="AlphaFoldDB" id="A0A023EEK7"/>
<feature type="chain" id="PRO_5001513813" evidence="1">
    <location>
        <begin position="19"/>
        <end position="108"/>
    </location>
</feature>
<sequence>MKAFIVVLLAMAIVLVASFPAADFANLEDPSSAELERANRVARSSAWDDDDHGTIKEITVHKTVHVPVPYPVEKKVPVVVEKKVPVIITKTAPVSIKIKRVKKHKHTG</sequence>
<evidence type="ECO:0000313" key="2">
    <source>
        <dbReference type="EMBL" id="JAC07271.1"/>
    </source>
</evidence>
<dbReference type="VEuPathDB" id="VectorBase:AALC636_017163"/>
<dbReference type="VEuPathDB" id="VectorBase:AALFPA_041572"/>
<keyword evidence="1" id="KW-0732">Signal</keyword>
<organism evidence="2">
    <name type="scientific">Aedes albopictus</name>
    <name type="common">Asian tiger mosquito</name>
    <name type="synonym">Stegomyia albopicta</name>
    <dbReference type="NCBI Taxonomy" id="7160"/>
    <lineage>
        <taxon>Eukaryota</taxon>
        <taxon>Metazoa</taxon>
        <taxon>Ecdysozoa</taxon>
        <taxon>Arthropoda</taxon>
        <taxon>Hexapoda</taxon>
        <taxon>Insecta</taxon>
        <taxon>Pterygota</taxon>
        <taxon>Neoptera</taxon>
        <taxon>Endopterygota</taxon>
        <taxon>Diptera</taxon>
        <taxon>Nematocera</taxon>
        <taxon>Culicoidea</taxon>
        <taxon>Culicidae</taxon>
        <taxon>Culicinae</taxon>
        <taxon>Aedini</taxon>
        <taxon>Aedes</taxon>
        <taxon>Stegomyia</taxon>
    </lineage>
</organism>
<name>A0A023EEK7_AEDAL</name>